<keyword evidence="3" id="KW-1185">Reference proteome</keyword>
<dbReference type="RefSeq" id="WP_104530471.1">
    <property type="nucleotide sequence ID" value="NZ_POQT01000056.1"/>
</dbReference>
<accession>A0A4Q7Y5J4</accession>
<name>A0A4Q7Y5J4_9ACTN</name>
<evidence type="ECO:0000313" key="2">
    <source>
        <dbReference type="EMBL" id="RZU31159.1"/>
    </source>
</evidence>
<evidence type="ECO:0000313" key="3">
    <source>
        <dbReference type="Proteomes" id="UP000292507"/>
    </source>
</evidence>
<dbReference type="SUPFAM" id="SSF56954">
    <property type="entry name" value="Outer membrane efflux proteins (OEP)"/>
    <property type="match status" value="1"/>
</dbReference>
<sequence>MTSTETAAETWIDVDERLRAQEALEYREIQQEAEKAEAQYEALYRELLHGSGQVDPLELERATSRKHMAQVRLLGIQNRQRVRRNEATVAHMPVVADRARAVAASLDGDDSRLERARRKLAAAVAELREVADEHNAALTDLFADAAGTFTVGVARTVDGREVFQSHRVHEEVAGVRVRWDGIVNNAGGQVAAVIIDGTSLEPLAVDRMVLGEVADVLPRDIRESAQRMLRPSGMFGA</sequence>
<dbReference type="AlphaFoldDB" id="A0A4Q7Y5J4"/>
<organism evidence="2 3">
    <name type="scientific">Blastococcus saxobsidens</name>
    <dbReference type="NCBI Taxonomy" id="138336"/>
    <lineage>
        <taxon>Bacteria</taxon>
        <taxon>Bacillati</taxon>
        <taxon>Actinomycetota</taxon>
        <taxon>Actinomycetes</taxon>
        <taxon>Geodermatophilales</taxon>
        <taxon>Geodermatophilaceae</taxon>
        <taxon>Blastococcus</taxon>
    </lineage>
</organism>
<protein>
    <submittedName>
        <fullName evidence="2">Uncharacterized protein</fullName>
    </submittedName>
</protein>
<proteinExistence type="predicted"/>
<reference evidence="2 3" key="1">
    <citation type="submission" date="2019-02" db="EMBL/GenBank/DDBJ databases">
        <title>Sequencing the genomes of 1000 actinobacteria strains.</title>
        <authorList>
            <person name="Klenk H.-P."/>
        </authorList>
    </citation>
    <scope>NUCLEOTIDE SEQUENCE [LARGE SCALE GENOMIC DNA]</scope>
    <source>
        <strain evidence="2 3">DSM 44509</strain>
    </source>
</reference>
<feature type="coiled-coil region" evidence="1">
    <location>
        <begin position="19"/>
        <end position="46"/>
    </location>
</feature>
<comment type="caution">
    <text evidence="2">The sequence shown here is derived from an EMBL/GenBank/DDBJ whole genome shotgun (WGS) entry which is preliminary data.</text>
</comment>
<dbReference type="Proteomes" id="UP000292507">
    <property type="component" value="Unassembled WGS sequence"/>
</dbReference>
<keyword evidence="1" id="KW-0175">Coiled coil</keyword>
<evidence type="ECO:0000256" key="1">
    <source>
        <dbReference type="SAM" id="Coils"/>
    </source>
</evidence>
<dbReference type="EMBL" id="SHKV01000001">
    <property type="protein sequence ID" value="RZU31159.1"/>
    <property type="molecule type" value="Genomic_DNA"/>
</dbReference>
<gene>
    <name evidence="2" type="ORF">BKA19_0807</name>
</gene>